<evidence type="ECO:0000313" key="1">
    <source>
        <dbReference type="EMBL" id="KJH49019.1"/>
    </source>
</evidence>
<reference evidence="1 2" key="1">
    <citation type="submission" date="2013-11" db="EMBL/GenBank/DDBJ databases">
        <title>Draft genome of the bovine lungworm Dictyocaulus viviparus.</title>
        <authorList>
            <person name="Mitreva M."/>
        </authorList>
    </citation>
    <scope>NUCLEOTIDE SEQUENCE [LARGE SCALE GENOMIC DNA]</scope>
    <source>
        <strain evidence="1 2">HannoverDv2000</strain>
    </source>
</reference>
<sequence>MVNETGFSFEIPWESHNVNQDDVYINENVFDWSNEIFPDEESASVGEKRPLDILDDFSLKPKRKAVLKESDAHMEQTDDQSLFTAPIQLRSCLKPVKPLLTDFDENICAVNERILWHKKFESHSAKKKRVRFRVSSVRNRTAPGQDRIKTRTSEESTASYYKNAGSTLHTLPVRLQSSKSMEN</sequence>
<dbReference type="EMBL" id="KN716248">
    <property type="protein sequence ID" value="KJH49019.1"/>
    <property type="molecule type" value="Genomic_DNA"/>
</dbReference>
<dbReference type="AlphaFoldDB" id="A0A0D8XZ26"/>
<accession>A0A0D8XZ26</accession>
<reference evidence="2" key="2">
    <citation type="journal article" date="2016" name="Sci. Rep.">
        <title>Dictyocaulus viviparus genome, variome and transcriptome elucidate lungworm biology and support future intervention.</title>
        <authorList>
            <person name="McNulty S.N."/>
            <person name="Strube C."/>
            <person name="Rosa B.A."/>
            <person name="Martin J.C."/>
            <person name="Tyagi R."/>
            <person name="Choi Y.J."/>
            <person name="Wang Q."/>
            <person name="Hallsworth Pepin K."/>
            <person name="Zhang X."/>
            <person name="Ozersky P."/>
            <person name="Wilson R.K."/>
            <person name="Sternberg P.W."/>
            <person name="Gasser R.B."/>
            <person name="Mitreva M."/>
        </authorList>
    </citation>
    <scope>NUCLEOTIDE SEQUENCE [LARGE SCALE GENOMIC DNA]</scope>
    <source>
        <strain evidence="2">HannoverDv2000</strain>
    </source>
</reference>
<dbReference type="OrthoDB" id="5868703at2759"/>
<evidence type="ECO:0000313" key="2">
    <source>
        <dbReference type="Proteomes" id="UP000053766"/>
    </source>
</evidence>
<organism evidence="1 2">
    <name type="scientific">Dictyocaulus viviparus</name>
    <name type="common">Bovine lungworm</name>
    <dbReference type="NCBI Taxonomy" id="29172"/>
    <lineage>
        <taxon>Eukaryota</taxon>
        <taxon>Metazoa</taxon>
        <taxon>Ecdysozoa</taxon>
        <taxon>Nematoda</taxon>
        <taxon>Chromadorea</taxon>
        <taxon>Rhabditida</taxon>
        <taxon>Rhabditina</taxon>
        <taxon>Rhabditomorpha</taxon>
        <taxon>Strongyloidea</taxon>
        <taxon>Metastrongylidae</taxon>
        <taxon>Dictyocaulus</taxon>
    </lineage>
</organism>
<keyword evidence="2" id="KW-1185">Reference proteome</keyword>
<gene>
    <name evidence="1" type="ORF">DICVIV_04857</name>
</gene>
<proteinExistence type="predicted"/>
<dbReference type="Proteomes" id="UP000053766">
    <property type="component" value="Unassembled WGS sequence"/>
</dbReference>
<name>A0A0D8XZ26_DICVI</name>
<protein>
    <submittedName>
        <fullName evidence="1">Uncharacterized protein</fullName>
    </submittedName>
</protein>